<evidence type="ECO:0000313" key="5">
    <source>
        <dbReference type="EMBL" id="SUZ91008.1"/>
    </source>
</evidence>
<sequence>MNPAKSPPNIILIMPDQLRPDFLGCYGASFAGTPNIDRLASQGKLFERAVSPSPICIPARASLLTGHNAFSTGVLTNHFWLRPDHDDCGMPTLASLLNEAGYHTEAIGKMHFIPWDRNEGFSHRYIAEDKRHIYIQDDYAEYLAEHGFRKCAGPEEPGYETNLMASFSQIPLEHQIDVWIGNQATKFLKDFSGDSPFFLFVAFAGPHDPYNPPQEVVNSMEYLDVPAAIPATAESEVFRPSFISSHKNGSAQVDFTVFPEAAKAKIRRHYVCLIRIIDEQVGKILQVLNQQNNSRETVILFTSDHGDFLGDFDMVGKELFHQPSISIPLIASGASLECSRSKALVSLTDLFSTIMQIAGIKSVLQDSVPLPLTAEDVMTRTGILGATGSGVMWLTLRWKLAYYKNGSATLHDIMNDPQEQHNRFSDPVCAEIRDELDRQMMAKMLQSVTEGHLDKSYPYMTMSPEHPGHYPNWKRPYPADRWSGRFGGINGWSKAGKPV</sequence>
<dbReference type="SUPFAM" id="SSF53649">
    <property type="entry name" value="Alkaline phosphatase-like"/>
    <property type="match status" value="1"/>
</dbReference>
<feature type="domain" description="Sulfatase N-terminal" evidence="4">
    <location>
        <begin position="8"/>
        <end position="360"/>
    </location>
</feature>
<dbReference type="EMBL" id="UINC01001941">
    <property type="protein sequence ID" value="SUZ91008.1"/>
    <property type="molecule type" value="Genomic_DNA"/>
</dbReference>
<dbReference type="AlphaFoldDB" id="A0A381RJ64"/>
<dbReference type="Gene3D" id="3.40.720.10">
    <property type="entry name" value="Alkaline Phosphatase, subunit A"/>
    <property type="match status" value="1"/>
</dbReference>
<organism evidence="5">
    <name type="scientific">marine metagenome</name>
    <dbReference type="NCBI Taxonomy" id="408172"/>
    <lineage>
        <taxon>unclassified sequences</taxon>
        <taxon>metagenomes</taxon>
        <taxon>ecological metagenomes</taxon>
    </lineage>
</organism>
<dbReference type="InterPro" id="IPR017850">
    <property type="entry name" value="Alkaline_phosphatase_core_sf"/>
</dbReference>
<proteinExistence type="inferred from homology"/>
<dbReference type="PROSITE" id="PS00149">
    <property type="entry name" value="SULFATASE_2"/>
    <property type="match status" value="1"/>
</dbReference>
<comment type="similarity">
    <text evidence="1">Belongs to the sulfatase family.</text>
</comment>
<evidence type="ECO:0000256" key="2">
    <source>
        <dbReference type="ARBA" id="ARBA00022723"/>
    </source>
</evidence>
<dbReference type="PANTHER" id="PTHR45953:SF1">
    <property type="entry name" value="IDURONATE 2-SULFATASE"/>
    <property type="match status" value="1"/>
</dbReference>
<evidence type="ECO:0000256" key="3">
    <source>
        <dbReference type="ARBA" id="ARBA00022801"/>
    </source>
</evidence>
<gene>
    <name evidence="5" type="ORF">METZ01_LOCUS43862</name>
</gene>
<accession>A0A381RJ64</accession>
<dbReference type="PANTHER" id="PTHR45953">
    <property type="entry name" value="IDURONATE 2-SULFATASE"/>
    <property type="match status" value="1"/>
</dbReference>
<reference evidence="5" key="1">
    <citation type="submission" date="2018-05" db="EMBL/GenBank/DDBJ databases">
        <authorList>
            <person name="Lanie J.A."/>
            <person name="Ng W.-L."/>
            <person name="Kazmierczak K.M."/>
            <person name="Andrzejewski T.M."/>
            <person name="Davidsen T.M."/>
            <person name="Wayne K.J."/>
            <person name="Tettelin H."/>
            <person name="Glass J.I."/>
            <person name="Rusch D."/>
            <person name="Podicherti R."/>
            <person name="Tsui H.-C.T."/>
            <person name="Winkler M.E."/>
        </authorList>
    </citation>
    <scope>NUCLEOTIDE SEQUENCE</scope>
</reference>
<evidence type="ECO:0000256" key="1">
    <source>
        <dbReference type="ARBA" id="ARBA00008779"/>
    </source>
</evidence>
<dbReference type="Pfam" id="PF00884">
    <property type="entry name" value="Sulfatase"/>
    <property type="match status" value="1"/>
</dbReference>
<keyword evidence="2" id="KW-0479">Metal-binding</keyword>
<dbReference type="GO" id="GO:0008484">
    <property type="term" value="F:sulfuric ester hydrolase activity"/>
    <property type="evidence" value="ECO:0007669"/>
    <property type="project" value="TreeGrafter"/>
</dbReference>
<dbReference type="GO" id="GO:0046872">
    <property type="term" value="F:metal ion binding"/>
    <property type="evidence" value="ECO:0007669"/>
    <property type="project" value="UniProtKB-KW"/>
</dbReference>
<dbReference type="InterPro" id="IPR024607">
    <property type="entry name" value="Sulfatase_CS"/>
</dbReference>
<dbReference type="InterPro" id="IPR000917">
    <property type="entry name" value="Sulfatase_N"/>
</dbReference>
<keyword evidence="3" id="KW-0378">Hydrolase</keyword>
<protein>
    <recommendedName>
        <fullName evidence="4">Sulfatase N-terminal domain-containing protein</fullName>
    </recommendedName>
</protein>
<evidence type="ECO:0000259" key="4">
    <source>
        <dbReference type="Pfam" id="PF00884"/>
    </source>
</evidence>
<dbReference type="GO" id="GO:0005737">
    <property type="term" value="C:cytoplasm"/>
    <property type="evidence" value="ECO:0007669"/>
    <property type="project" value="TreeGrafter"/>
</dbReference>
<name>A0A381RJ64_9ZZZZ</name>